<evidence type="ECO:0000256" key="6">
    <source>
        <dbReference type="ARBA" id="ARBA00022892"/>
    </source>
</evidence>
<keyword evidence="4" id="KW-0813">Transport</keyword>
<dbReference type="GO" id="GO:1990072">
    <property type="term" value="C:TRAPPIII protein complex"/>
    <property type="evidence" value="ECO:0007669"/>
    <property type="project" value="TreeGrafter"/>
</dbReference>
<dbReference type="InterPro" id="IPR013752">
    <property type="entry name" value="KPA_reductase"/>
</dbReference>
<dbReference type="InterPro" id="IPR016696">
    <property type="entry name" value="TRAPP-I_su5"/>
</dbReference>
<dbReference type="GO" id="GO:1990071">
    <property type="term" value="C:TRAPPII protein complex"/>
    <property type="evidence" value="ECO:0007669"/>
    <property type="project" value="TreeGrafter"/>
</dbReference>
<comment type="similarity">
    <text evidence="3">Belongs to the TRAPP small subunits family. BET3 subfamily.</text>
</comment>
<evidence type="ECO:0000256" key="2">
    <source>
        <dbReference type="ARBA" id="ARBA00004555"/>
    </source>
</evidence>
<dbReference type="Proteomes" id="UP000310189">
    <property type="component" value="Unassembled WGS sequence"/>
</dbReference>
<protein>
    <recommendedName>
        <fullName evidence="12">2-dehydropantoate 2-reductase</fullName>
    </recommendedName>
</protein>
<dbReference type="GO" id="GO:0005783">
    <property type="term" value="C:endoplasmic reticulum"/>
    <property type="evidence" value="ECO:0007669"/>
    <property type="project" value="UniProtKB-SubCell"/>
</dbReference>
<dbReference type="PANTHER" id="PTHR20902">
    <property type="entry name" value="41-2 PROTEIN ANTIGEN-RELATED"/>
    <property type="match status" value="1"/>
</dbReference>
<dbReference type="InterPro" id="IPR036291">
    <property type="entry name" value="NAD(P)-bd_dom_sf"/>
</dbReference>
<evidence type="ECO:0000259" key="9">
    <source>
        <dbReference type="Pfam" id="PF08546"/>
    </source>
</evidence>
<dbReference type="FunFam" id="3.30.1380.20:FF:000002">
    <property type="entry name" value="Trafficking protein particle complex subunit"/>
    <property type="match status" value="1"/>
</dbReference>
<proteinExistence type="inferred from homology"/>
<dbReference type="Pfam" id="PF08546">
    <property type="entry name" value="ApbA_C"/>
    <property type="match status" value="1"/>
</dbReference>
<dbReference type="AlphaFoldDB" id="A0A4T0FHL1"/>
<dbReference type="SUPFAM" id="SSF48179">
    <property type="entry name" value="6-phosphogluconate dehydrogenase C-terminal domain-like"/>
    <property type="match status" value="1"/>
</dbReference>
<feature type="domain" description="Ketopantoate reductase N-terminal" evidence="8">
    <location>
        <begin position="214"/>
        <end position="291"/>
    </location>
</feature>
<dbReference type="Gene3D" id="3.40.50.720">
    <property type="entry name" value="NAD(P)-binding Rossmann-like Domain"/>
    <property type="match status" value="1"/>
</dbReference>
<evidence type="ECO:0000256" key="3">
    <source>
        <dbReference type="ARBA" id="ARBA00006218"/>
    </source>
</evidence>
<dbReference type="SUPFAM" id="SSF111126">
    <property type="entry name" value="Ligand-binding domain in the NO signalling and Golgi transport"/>
    <property type="match status" value="1"/>
</dbReference>
<dbReference type="CDD" id="cd14943">
    <property type="entry name" value="TRAPPC5_Trs31"/>
    <property type="match status" value="1"/>
</dbReference>
<dbReference type="OrthoDB" id="10254842at2759"/>
<comment type="subcellular location">
    <subcellularLocation>
        <location evidence="1">Endoplasmic reticulum</location>
    </subcellularLocation>
    <subcellularLocation>
        <location evidence="2">Golgi apparatus</location>
    </subcellularLocation>
</comment>
<evidence type="ECO:0000313" key="10">
    <source>
        <dbReference type="EMBL" id="TIA87578.1"/>
    </source>
</evidence>
<evidence type="ECO:0000259" key="8">
    <source>
        <dbReference type="Pfam" id="PF02558"/>
    </source>
</evidence>
<dbReference type="PANTHER" id="PTHR20902:SF0">
    <property type="entry name" value="TRAFFICKING PROTEIN PARTICLE COMPLEX SUBUNIT 5"/>
    <property type="match status" value="1"/>
</dbReference>
<dbReference type="InterPro" id="IPR013328">
    <property type="entry name" value="6PGD_dom2"/>
</dbReference>
<name>A0A4T0FHL1_9BASI</name>
<evidence type="ECO:0000256" key="7">
    <source>
        <dbReference type="ARBA" id="ARBA00023034"/>
    </source>
</evidence>
<evidence type="ECO:0000256" key="1">
    <source>
        <dbReference type="ARBA" id="ARBA00004240"/>
    </source>
</evidence>
<comment type="caution">
    <text evidence="10">The sequence shown here is derived from an EMBL/GenBank/DDBJ whole genome shotgun (WGS) entry which is preliminary data.</text>
</comment>
<reference evidence="10 11" key="1">
    <citation type="submission" date="2019-03" db="EMBL/GenBank/DDBJ databases">
        <title>Sequencing 23 genomes of Wallemia ichthyophaga.</title>
        <authorList>
            <person name="Gostincar C."/>
        </authorList>
    </citation>
    <scope>NUCLEOTIDE SEQUENCE [LARGE SCALE GENOMIC DNA]</scope>
    <source>
        <strain evidence="10 11">EXF-5753</strain>
    </source>
</reference>
<keyword evidence="5" id="KW-0256">Endoplasmic reticulum</keyword>
<dbReference type="InterPro" id="IPR008927">
    <property type="entry name" value="6-PGluconate_DH-like_C_sf"/>
</dbReference>
<gene>
    <name evidence="10" type="ORF">E3P99_03093</name>
</gene>
<dbReference type="EMBL" id="SPNW01000052">
    <property type="protein sequence ID" value="TIA87578.1"/>
    <property type="molecule type" value="Genomic_DNA"/>
</dbReference>
<accession>A0A4T0FHL1</accession>
<dbReference type="InterPro" id="IPR024096">
    <property type="entry name" value="NO_sig/Golgi_transp_ligand-bd"/>
</dbReference>
<sequence>MELQLDELKSQQVALGSWAFLFGEIINYNLKRVDGISELESKLNWLGYRVGQRQLELYKYRLEGSAKNPRQPASLLEVLQFIHSHIWKTLFGKAADSLEKSKENANEYMISDNAPLLSRSINIPKDLKNLSTESFTAGIVESVLDGLNFKATVTAHSVPTEQHPQRTTILINLIACKLRLNKCHFNVISRAGWPGSIKWRAFGEREESVVDGIESLSSGHEINKLVVATKASDALPALESVRDRLTPGASVLFLQNGLGYLNHARLKTYSQQLLVSNTNIAATFVDGTLMEMSRGGTFNVTPYIPTNTLTEHSKSLLSTLAQLDSFTVNVVDNHDFLTSAHLKLVANCAINALGTLHNCTNGELYSVDRDLVEGVIKECANVLKLDQDTTRQYVLRVLHSTKDNFNSTHRDVYQRGKRATDTEIDFINGHILREAQLRGINTPHNQRLYDDFMGAFGGA</sequence>
<evidence type="ECO:0000256" key="5">
    <source>
        <dbReference type="ARBA" id="ARBA00022824"/>
    </source>
</evidence>
<dbReference type="SUPFAM" id="SSF51735">
    <property type="entry name" value="NAD(P)-binding Rossmann-fold domains"/>
    <property type="match status" value="1"/>
</dbReference>
<dbReference type="Gene3D" id="3.30.1380.20">
    <property type="entry name" value="Trafficking protein particle complex subunit 3"/>
    <property type="match status" value="1"/>
</dbReference>
<dbReference type="InterPro" id="IPR007194">
    <property type="entry name" value="TRAPP_component"/>
</dbReference>
<evidence type="ECO:0000313" key="11">
    <source>
        <dbReference type="Proteomes" id="UP000310189"/>
    </source>
</evidence>
<dbReference type="Pfam" id="PF04051">
    <property type="entry name" value="TRAPP"/>
    <property type="match status" value="1"/>
</dbReference>
<dbReference type="InterPro" id="IPR013332">
    <property type="entry name" value="KPR_N"/>
</dbReference>
<dbReference type="GO" id="GO:1990070">
    <property type="term" value="C:TRAPPI protein complex"/>
    <property type="evidence" value="ECO:0007669"/>
    <property type="project" value="TreeGrafter"/>
</dbReference>
<feature type="domain" description="Ketopantoate reductase C-terminal" evidence="9">
    <location>
        <begin position="336"/>
        <end position="450"/>
    </location>
</feature>
<evidence type="ECO:0008006" key="12">
    <source>
        <dbReference type="Google" id="ProtNLM"/>
    </source>
</evidence>
<organism evidence="10 11">
    <name type="scientific">Wallemia hederae</name>
    <dbReference type="NCBI Taxonomy" id="1540922"/>
    <lineage>
        <taxon>Eukaryota</taxon>
        <taxon>Fungi</taxon>
        <taxon>Dikarya</taxon>
        <taxon>Basidiomycota</taxon>
        <taxon>Wallemiomycotina</taxon>
        <taxon>Wallemiomycetes</taxon>
        <taxon>Wallemiales</taxon>
        <taxon>Wallemiaceae</taxon>
        <taxon>Wallemia</taxon>
    </lineage>
</organism>
<keyword evidence="6" id="KW-0931">ER-Golgi transport</keyword>
<dbReference type="GO" id="GO:0006888">
    <property type="term" value="P:endoplasmic reticulum to Golgi vesicle-mediated transport"/>
    <property type="evidence" value="ECO:0007669"/>
    <property type="project" value="TreeGrafter"/>
</dbReference>
<keyword evidence="7" id="KW-0333">Golgi apparatus</keyword>
<dbReference type="Gene3D" id="1.10.1040.10">
    <property type="entry name" value="N-(1-d-carboxylethyl)-l-norvaline Dehydrogenase, domain 2"/>
    <property type="match status" value="1"/>
</dbReference>
<evidence type="ECO:0000256" key="4">
    <source>
        <dbReference type="ARBA" id="ARBA00022448"/>
    </source>
</evidence>
<keyword evidence="11" id="KW-1185">Reference proteome</keyword>
<dbReference type="Pfam" id="PF02558">
    <property type="entry name" value="ApbA"/>
    <property type="match status" value="1"/>
</dbReference>